<evidence type="ECO:0008006" key="4">
    <source>
        <dbReference type="Google" id="ProtNLM"/>
    </source>
</evidence>
<dbReference type="PANTHER" id="PTHR39596">
    <property type="match status" value="1"/>
</dbReference>
<feature type="region of interest" description="Disordered" evidence="1">
    <location>
        <begin position="1"/>
        <end position="27"/>
    </location>
</feature>
<dbReference type="EMBL" id="JAJVCZ030000002">
    <property type="protein sequence ID" value="KAL0262766.1"/>
    <property type="molecule type" value="Genomic_DNA"/>
</dbReference>
<name>A0ABR3CQ55_9PEZI</name>
<evidence type="ECO:0000313" key="2">
    <source>
        <dbReference type="EMBL" id="KAL0262766.1"/>
    </source>
</evidence>
<dbReference type="PANTHER" id="PTHR39596:SF2">
    <property type="entry name" value="HET DOMAIN PROTEIN (AFU_ORTHOLOGUE AFUA_1G17550)-RELATED"/>
    <property type="match status" value="1"/>
</dbReference>
<sequence>MNSWKKHEEAQWKKHEQRQWKESERGPIITEVDGQEDTERITETYSMRMVRIQMALNRARAVVKCYCSLGGPEPSGGDHSGPGKAEKDLFDLVSLSLIALGETLTNAKVKIVDQVGSKIRGWNDDTAEGWGTSKLIKEKLEKEWCPKTLHVLEGQFRGNTTGLLAAYTLDLFEDEDHRNCREDTCMLAHVKDDDSYELRHSRFCTGDDCALVGTDPEALQTIINRGAIPLLRLENNASRIIISVTDSFECKDYATVSHVWSDGYGNPKENKLHQCQLAFLKEALNSVERGRGNNDKVAFWMDTLAIPVGDDFKEARKMAIGKIHETFVRSRYTLVLDQGLCKEVKGENYHKTAMMILASGWMRRLWTLQEAYLSEKIFFKFMDETLELEELEAMYPAANDTLTSCLPAIARSYFHSLLGTARKARIHDMTPKEGLSLIASVWKATQWRTTTHKQHEVLALATLFNLNTDRSDDAKSLNQAFIAGENSDEQLDKNMCTLLRLLEEVYPGSIPAGIIFLPGKRLPVKGYGWAPRTWISGQTVDHPDPLSIDTPGTRFVPDQGLYVEFPGFLLHSSSGTNPITRMEQHTLLRFPVDSTLTEWYEIRRADIVKGNELPRQVVKGSSGRKRYAIILLRQRPRDVREIALLVETRQPVIQRSFENKKETHILRVSIMFRVWINKASTDAAKDDISNFYGKSKQGVHSQQVNGGNISARGEGSGAIGKQVFAEILDHDQKWCVDQDQDLIDPSEDQVSEPTGQRPRGTTQSDLSALLRPTKLKKAPDDSDRHSERAEGVMSGVKKAFTWSMNK</sequence>
<dbReference type="Proteomes" id="UP001430584">
    <property type="component" value="Unassembled WGS sequence"/>
</dbReference>
<dbReference type="GeneID" id="92005824"/>
<evidence type="ECO:0000313" key="3">
    <source>
        <dbReference type="Proteomes" id="UP001430584"/>
    </source>
</evidence>
<reference evidence="2 3" key="1">
    <citation type="submission" date="2024-02" db="EMBL/GenBank/DDBJ databases">
        <title>De novo assembly and annotation of 12 fungi associated with fruit tree decline syndrome in Ontario, Canada.</title>
        <authorList>
            <person name="Sulman M."/>
            <person name="Ellouze W."/>
            <person name="Ilyukhin E."/>
        </authorList>
    </citation>
    <scope>NUCLEOTIDE SEQUENCE [LARGE SCALE GENOMIC DNA]</scope>
    <source>
        <strain evidence="2 3">FDS-637</strain>
    </source>
</reference>
<comment type="caution">
    <text evidence="2">The sequence shown here is derived from an EMBL/GenBank/DDBJ whole genome shotgun (WGS) entry which is preliminary data.</text>
</comment>
<feature type="compositionally biased region" description="Basic and acidic residues" evidence="1">
    <location>
        <begin position="1"/>
        <end position="25"/>
    </location>
</feature>
<accession>A0ABR3CQ55</accession>
<protein>
    <recommendedName>
        <fullName evidence="4">Heterokaryon incompatibility domain-containing protein</fullName>
    </recommendedName>
</protein>
<feature type="region of interest" description="Disordered" evidence="1">
    <location>
        <begin position="744"/>
        <end position="793"/>
    </location>
</feature>
<organism evidence="2 3">
    <name type="scientific">Diplodia seriata</name>
    <dbReference type="NCBI Taxonomy" id="420778"/>
    <lineage>
        <taxon>Eukaryota</taxon>
        <taxon>Fungi</taxon>
        <taxon>Dikarya</taxon>
        <taxon>Ascomycota</taxon>
        <taxon>Pezizomycotina</taxon>
        <taxon>Dothideomycetes</taxon>
        <taxon>Dothideomycetes incertae sedis</taxon>
        <taxon>Botryosphaeriales</taxon>
        <taxon>Botryosphaeriaceae</taxon>
        <taxon>Diplodia</taxon>
    </lineage>
</organism>
<dbReference type="RefSeq" id="XP_066635795.1">
    <property type="nucleotide sequence ID" value="XM_066773228.1"/>
</dbReference>
<feature type="compositionally biased region" description="Polar residues" evidence="1">
    <location>
        <begin position="751"/>
        <end position="766"/>
    </location>
</feature>
<keyword evidence="3" id="KW-1185">Reference proteome</keyword>
<gene>
    <name evidence="2" type="ORF">SLS55_001739</name>
</gene>
<evidence type="ECO:0000256" key="1">
    <source>
        <dbReference type="SAM" id="MobiDB-lite"/>
    </source>
</evidence>
<proteinExistence type="predicted"/>
<feature type="compositionally biased region" description="Basic and acidic residues" evidence="1">
    <location>
        <begin position="777"/>
        <end position="790"/>
    </location>
</feature>